<dbReference type="SMART" id="SM00744">
    <property type="entry name" value="RINGv"/>
    <property type="match status" value="1"/>
</dbReference>
<comment type="caution">
    <text evidence="6">The sequence shown here is derived from an EMBL/GenBank/DDBJ whole genome shotgun (WGS) entry which is preliminary data.</text>
</comment>
<gene>
    <name evidence="6" type="ORF">FB45DRAFT_979087</name>
</gene>
<evidence type="ECO:0000313" key="7">
    <source>
        <dbReference type="Proteomes" id="UP001221142"/>
    </source>
</evidence>
<dbReference type="Gene3D" id="3.30.40.10">
    <property type="entry name" value="Zinc/RING finger domain, C3HC4 (zinc finger)"/>
    <property type="match status" value="1"/>
</dbReference>
<dbReference type="CDD" id="cd16495">
    <property type="entry name" value="RING_CH-C4HC3_MARCH"/>
    <property type="match status" value="1"/>
</dbReference>
<dbReference type="Pfam" id="PF12906">
    <property type="entry name" value="RINGv"/>
    <property type="match status" value="1"/>
</dbReference>
<accession>A0AAD7BUB2</accession>
<keyword evidence="7" id="KW-1185">Reference proteome</keyword>
<dbReference type="EMBL" id="JARKIF010000009">
    <property type="protein sequence ID" value="KAJ7630863.1"/>
    <property type="molecule type" value="Genomic_DNA"/>
</dbReference>
<feature type="transmembrane region" description="Helical" evidence="4">
    <location>
        <begin position="230"/>
        <end position="248"/>
    </location>
</feature>
<dbReference type="SUPFAM" id="SSF57850">
    <property type="entry name" value="RING/U-box"/>
    <property type="match status" value="1"/>
</dbReference>
<evidence type="ECO:0000256" key="3">
    <source>
        <dbReference type="ARBA" id="ARBA00022833"/>
    </source>
</evidence>
<keyword evidence="2" id="KW-0863">Zinc-finger</keyword>
<organism evidence="6 7">
    <name type="scientific">Roridomyces roridus</name>
    <dbReference type="NCBI Taxonomy" id="1738132"/>
    <lineage>
        <taxon>Eukaryota</taxon>
        <taxon>Fungi</taxon>
        <taxon>Dikarya</taxon>
        <taxon>Basidiomycota</taxon>
        <taxon>Agaricomycotina</taxon>
        <taxon>Agaricomycetes</taxon>
        <taxon>Agaricomycetidae</taxon>
        <taxon>Agaricales</taxon>
        <taxon>Marasmiineae</taxon>
        <taxon>Mycenaceae</taxon>
        <taxon>Roridomyces</taxon>
    </lineage>
</organism>
<dbReference type="PANTHER" id="PTHR46347">
    <property type="entry name" value="RING/FYVE/PHD ZINC FINGER SUPERFAMILY PROTEIN"/>
    <property type="match status" value="1"/>
</dbReference>
<sequence length="278" mass="30839">MPDDDEQKSCRICLAGADEELGRLIKPCLCRGTIAHVHVGCLTRWRNVQTSLFTQNSAFFKCPQCHYEYRFARTRILGIASNPVVVGAISAILFTMLVLISSSLTNYFISWFEDDPHSYSTGYYSHSGFFGSYYFVSPVDTARDLIRAALRIISDEGIDGPLTGGDSESGAPFPRQEPGFLKSFIRRFLLGLPLVGAGSIVHLLLSMQLPLQFLTRWRASNRRRESSRDVASLLIIILILVGAARFVVSLCEATPLTSSKSAHQEILLRAEDAILEVS</sequence>
<keyword evidence="1" id="KW-0479">Metal-binding</keyword>
<dbReference type="PROSITE" id="PS51292">
    <property type="entry name" value="ZF_RING_CH"/>
    <property type="match status" value="1"/>
</dbReference>
<protein>
    <recommendedName>
        <fullName evidence="5">RING-CH-type domain-containing protein</fullName>
    </recommendedName>
</protein>
<keyword evidence="3" id="KW-0862">Zinc</keyword>
<proteinExistence type="predicted"/>
<feature type="transmembrane region" description="Helical" evidence="4">
    <location>
        <begin position="188"/>
        <end position="209"/>
    </location>
</feature>
<dbReference type="InterPro" id="IPR013083">
    <property type="entry name" value="Znf_RING/FYVE/PHD"/>
</dbReference>
<dbReference type="GO" id="GO:0008270">
    <property type="term" value="F:zinc ion binding"/>
    <property type="evidence" value="ECO:0007669"/>
    <property type="project" value="UniProtKB-KW"/>
</dbReference>
<dbReference type="InterPro" id="IPR011016">
    <property type="entry name" value="Znf_RING-CH"/>
</dbReference>
<evidence type="ECO:0000313" key="6">
    <source>
        <dbReference type="EMBL" id="KAJ7630863.1"/>
    </source>
</evidence>
<evidence type="ECO:0000259" key="5">
    <source>
        <dbReference type="PROSITE" id="PS51292"/>
    </source>
</evidence>
<dbReference type="AlphaFoldDB" id="A0AAD7BUB2"/>
<keyword evidence="4" id="KW-0472">Membrane</keyword>
<dbReference type="Proteomes" id="UP001221142">
    <property type="component" value="Unassembled WGS sequence"/>
</dbReference>
<evidence type="ECO:0000256" key="4">
    <source>
        <dbReference type="SAM" id="Phobius"/>
    </source>
</evidence>
<reference evidence="6" key="1">
    <citation type="submission" date="2023-03" db="EMBL/GenBank/DDBJ databases">
        <title>Massive genome expansion in bonnet fungi (Mycena s.s.) driven by repeated elements and novel gene families across ecological guilds.</title>
        <authorList>
            <consortium name="Lawrence Berkeley National Laboratory"/>
            <person name="Harder C.B."/>
            <person name="Miyauchi S."/>
            <person name="Viragh M."/>
            <person name="Kuo A."/>
            <person name="Thoen E."/>
            <person name="Andreopoulos B."/>
            <person name="Lu D."/>
            <person name="Skrede I."/>
            <person name="Drula E."/>
            <person name="Henrissat B."/>
            <person name="Morin E."/>
            <person name="Kohler A."/>
            <person name="Barry K."/>
            <person name="LaButti K."/>
            <person name="Morin E."/>
            <person name="Salamov A."/>
            <person name="Lipzen A."/>
            <person name="Mereny Z."/>
            <person name="Hegedus B."/>
            <person name="Baldrian P."/>
            <person name="Stursova M."/>
            <person name="Weitz H."/>
            <person name="Taylor A."/>
            <person name="Grigoriev I.V."/>
            <person name="Nagy L.G."/>
            <person name="Martin F."/>
            <person name="Kauserud H."/>
        </authorList>
    </citation>
    <scope>NUCLEOTIDE SEQUENCE</scope>
    <source>
        <strain evidence="6">9284</strain>
    </source>
</reference>
<keyword evidence="4" id="KW-0812">Transmembrane</keyword>
<keyword evidence="4" id="KW-1133">Transmembrane helix</keyword>
<name>A0AAD7BUB2_9AGAR</name>
<evidence type="ECO:0000256" key="1">
    <source>
        <dbReference type="ARBA" id="ARBA00022723"/>
    </source>
</evidence>
<evidence type="ECO:0000256" key="2">
    <source>
        <dbReference type="ARBA" id="ARBA00022771"/>
    </source>
</evidence>
<dbReference type="PANTHER" id="PTHR46347:SF1">
    <property type="entry name" value="RING_FYVE_PHD ZINC FINGER SUPERFAMILY PROTEIN"/>
    <property type="match status" value="1"/>
</dbReference>
<feature type="transmembrane region" description="Helical" evidence="4">
    <location>
        <begin position="76"/>
        <end position="100"/>
    </location>
</feature>
<feature type="domain" description="RING-CH-type" evidence="5">
    <location>
        <begin position="2"/>
        <end position="72"/>
    </location>
</feature>